<feature type="transmembrane region" description="Helical" evidence="1">
    <location>
        <begin position="436"/>
        <end position="460"/>
    </location>
</feature>
<dbReference type="Proteomes" id="UP001385809">
    <property type="component" value="Unassembled WGS sequence"/>
</dbReference>
<evidence type="ECO:0000313" key="2">
    <source>
        <dbReference type="EMBL" id="MEJ2870708.1"/>
    </source>
</evidence>
<comment type="caution">
    <text evidence="2">The sequence shown here is derived from an EMBL/GenBank/DDBJ whole genome shotgun (WGS) entry which is preliminary data.</text>
</comment>
<feature type="transmembrane region" description="Helical" evidence="1">
    <location>
        <begin position="538"/>
        <end position="558"/>
    </location>
</feature>
<accession>A0ABU8MTS3</accession>
<evidence type="ECO:0000256" key="1">
    <source>
        <dbReference type="SAM" id="Phobius"/>
    </source>
</evidence>
<name>A0ABU8MTS3_9PSEU</name>
<feature type="transmembrane region" description="Helical" evidence="1">
    <location>
        <begin position="197"/>
        <end position="217"/>
    </location>
</feature>
<keyword evidence="3" id="KW-1185">Reference proteome</keyword>
<keyword evidence="1" id="KW-0472">Membrane</keyword>
<gene>
    <name evidence="2" type="ORF">WCD74_23295</name>
</gene>
<feature type="transmembrane region" description="Helical" evidence="1">
    <location>
        <begin position="307"/>
        <end position="326"/>
    </location>
</feature>
<keyword evidence="1" id="KW-0812">Transmembrane</keyword>
<feature type="transmembrane region" description="Helical" evidence="1">
    <location>
        <begin position="224"/>
        <end position="248"/>
    </location>
</feature>
<reference evidence="2 3" key="1">
    <citation type="submission" date="2024-03" db="EMBL/GenBank/DDBJ databases">
        <title>Actinomycetospora sp. OC33-EN08, a novel actinomycete isolated from wild orchid (Aerides multiflora).</title>
        <authorList>
            <person name="Suriyachadkun C."/>
        </authorList>
    </citation>
    <scope>NUCLEOTIDE SEQUENCE [LARGE SCALE GENOMIC DNA]</scope>
    <source>
        <strain evidence="2 3">OC33-EN08</strain>
    </source>
</reference>
<keyword evidence="1" id="KW-1133">Transmembrane helix</keyword>
<evidence type="ECO:0008006" key="4">
    <source>
        <dbReference type="Google" id="ProtNLM"/>
    </source>
</evidence>
<feature type="transmembrane region" description="Helical" evidence="1">
    <location>
        <begin position="92"/>
        <end position="121"/>
    </location>
</feature>
<feature type="transmembrane region" description="Helical" evidence="1">
    <location>
        <begin position="396"/>
        <end position="415"/>
    </location>
</feature>
<proteinExistence type="predicted"/>
<feature type="transmembrane region" description="Helical" evidence="1">
    <location>
        <begin position="367"/>
        <end position="390"/>
    </location>
</feature>
<feature type="transmembrane region" description="Helical" evidence="1">
    <location>
        <begin position="127"/>
        <end position="153"/>
    </location>
</feature>
<feature type="transmembrane region" description="Helical" evidence="1">
    <location>
        <begin position="466"/>
        <end position="489"/>
    </location>
</feature>
<feature type="transmembrane region" description="Helical" evidence="1">
    <location>
        <begin position="165"/>
        <end position="185"/>
    </location>
</feature>
<feature type="transmembrane region" description="Helical" evidence="1">
    <location>
        <begin position="578"/>
        <end position="598"/>
    </location>
</feature>
<dbReference type="EMBL" id="JBBEGN010000015">
    <property type="protein sequence ID" value="MEJ2870708.1"/>
    <property type="molecule type" value="Genomic_DNA"/>
</dbReference>
<feature type="transmembrane region" description="Helical" evidence="1">
    <location>
        <begin position="49"/>
        <end position="71"/>
    </location>
</feature>
<sequence>MTGTLVRMRLAVLRRSLSGGRAAGVALGLVLGLGLAAVTWWAALVDATGGLVAIVLLVWAVGWAVGPMTPIGRDESMRPEHFALLPIPPRRLARGLLVTKGVGVGPLVTLLGLAALVGLGIGTGSVTAALVAVPAAVLQLAVVVLVAVVLDATIGSAMGSRRGEVFGLALVVLLCAAGFSLHYLVEGLVPALVEGRAAELSGVALALPSAWSAVAVTAAARGDVVLVVAPLAGLAVLAVLLVLAWGVLVERRLTTRTGHAGSRRTGGPPRRILPATPTGAAAGVEVRTWLRDGNRRIYAVASTAESAWLFVVPGLAGWVGASWLFWVTLRLTNAYGATDRPGAPGGDFWPVLVAPGAERADVRGRQLAFLLVAGPIALVLTAAPLVAGLSGVGDPTALAALVAALGGAAGLFPWISARLPFRLGTGGNGGSVTAALLTYVPAMLAVVAPGIAVSVVGRVLDVPALTWAGVAVGAVVGVAVALAGGAAAARRLAATGPEVLAAVRGRGRAGADRADARSVAEAYAASTPHGPAGIALQLLLWVGGGLVLVAQGIIPAVLELTGSATRAWFLARYLPDALAWIVIVVCVVAGSVAWVVAFRLDQAAKRARAARAEAAAEPVTVGV</sequence>
<organism evidence="2 3">
    <name type="scientific">Actinomycetospora aurantiaca</name>
    <dbReference type="NCBI Taxonomy" id="3129233"/>
    <lineage>
        <taxon>Bacteria</taxon>
        <taxon>Bacillati</taxon>
        <taxon>Actinomycetota</taxon>
        <taxon>Actinomycetes</taxon>
        <taxon>Pseudonocardiales</taxon>
        <taxon>Pseudonocardiaceae</taxon>
        <taxon>Actinomycetospora</taxon>
    </lineage>
</organism>
<dbReference type="RefSeq" id="WP_337697279.1">
    <property type="nucleotide sequence ID" value="NZ_JBBEGN010000015.1"/>
</dbReference>
<evidence type="ECO:0000313" key="3">
    <source>
        <dbReference type="Proteomes" id="UP001385809"/>
    </source>
</evidence>
<protein>
    <recommendedName>
        <fullName evidence="4">ABC-2 type transport system permease protein</fullName>
    </recommendedName>
</protein>
<feature type="transmembrane region" description="Helical" evidence="1">
    <location>
        <begin position="21"/>
        <end position="43"/>
    </location>
</feature>